<accession>A0A9K3N830</accession>
<sequence length="50" mass="5610">MHTNRYMCSSATQPLISQIFQDRLITITKLPKLIHMINGSCSQVGGFKLS</sequence>
<reference evidence="1" key="1">
    <citation type="journal article" date="2017" name="Nature">
        <title>The sunflower genome provides insights into oil metabolism, flowering and Asterid evolution.</title>
        <authorList>
            <person name="Badouin H."/>
            <person name="Gouzy J."/>
            <person name="Grassa C.J."/>
            <person name="Murat F."/>
            <person name="Staton S.E."/>
            <person name="Cottret L."/>
            <person name="Lelandais-Briere C."/>
            <person name="Owens G.L."/>
            <person name="Carrere S."/>
            <person name="Mayjonade B."/>
            <person name="Legrand L."/>
            <person name="Gill N."/>
            <person name="Kane N.C."/>
            <person name="Bowers J.E."/>
            <person name="Hubner S."/>
            <person name="Bellec A."/>
            <person name="Berard A."/>
            <person name="Berges H."/>
            <person name="Blanchet N."/>
            <person name="Boniface M.C."/>
            <person name="Brunel D."/>
            <person name="Catrice O."/>
            <person name="Chaidir N."/>
            <person name="Claudel C."/>
            <person name="Donnadieu C."/>
            <person name="Faraut T."/>
            <person name="Fievet G."/>
            <person name="Helmstetter N."/>
            <person name="King M."/>
            <person name="Knapp S.J."/>
            <person name="Lai Z."/>
            <person name="Le Paslier M.C."/>
            <person name="Lippi Y."/>
            <person name="Lorenzon L."/>
            <person name="Mandel J.R."/>
            <person name="Marage G."/>
            <person name="Marchand G."/>
            <person name="Marquand E."/>
            <person name="Bret-Mestries E."/>
            <person name="Morien E."/>
            <person name="Nambeesan S."/>
            <person name="Nguyen T."/>
            <person name="Pegot-Espagnet P."/>
            <person name="Pouilly N."/>
            <person name="Raftis F."/>
            <person name="Sallet E."/>
            <person name="Schiex T."/>
            <person name="Thomas J."/>
            <person name="Vandecasteele C."/>
            <person name="Vares D."/>
            <person name="Vear F."/>
            <person name="Vautrin S."/>
            <person name="Crespi M."/>
            <person name="Mangin B."/>
            <person name="Burke J.M."/>
            <person name="Salse J."/>
            <person name="Munos S."/>
            <person name="Vincourt P."/>
            <person name="Rieseberg L.H."/>
            <person name="Langlade N.B."/>
        </authorList>
    </citation>
    <scope>NUCLEOTIDE SEQUENCE</scope>
    <source>
        <tissue evidence="1">Leaves</tissue>
    </source>
</reference>
<protein>
    <submittedName>
        <fullName evidence="1">Uncharacterized protein</fullName>
    </submittedName>
</protein>
<dbReference type="Proteomes" id="UP000215914">
    <property type="component" value="Unassembled WGS sequence"/>
</dbReference>
<keyword evidence="2" id="KW-1185">Reference proteome</keyword>
<evidence type="ECO:0000313" key="2">
    <source>
        <dbReference type="Proteomes" id="UP000215914"/>
    </source>
</evidence>
<dbReference type="EMBL" id="MNCJ02000324">
    <property type="protein sequence ID" value="KAF5790537.1"/>
    <property type="molecule type" value="Genomic_DNA"/>
</dbReference>
<gene>
    <name evidence="1" type="ORF">HanXRQr2_Chr09g0384391</name>
</gene>
<dbReference type="Gramene" id="mRNA:HanXRQr2_Chr09g0384391">
    <property type="protein sequence ID" value="CDS:HanXRQr2_Chr09g0384391.1"/>
    <property type="gene ID" value="HanXRQr2_Chr09g0384391"/>
</dbReference>
<organism evidence="1 2">
    <name type="scientific">Helianthus annuus</name>
    <name type="common">Common sunflower</name>
    <dbReference type="NCBI Taxonomy" id="4232"/>
    <lineage>
        <taxon>Eukaryota</taxon>
        <taxon>Viridiplantae</taxon>
        <taxon>Streptophyta</taxon>
        <taxon>Embryophyta</taxon>
        <taxon>Tracheophyta</taxon>
        <taxon>Spermatophyta</taxon>
        <taxon>Magnoliopsida</taxon>
        <taxon>eudicotyledons</taxon>
        <taxon>Gunneridae</taxon>
        <taxon>Pentapetalae</taxon>
        <taxon>asterids</taxon>
        <taxon>campanulids</taxon>
        <taxon>Asterales</taxon>
        <taxon>Asteraceae</taxon>
        <taxon>Asteroideae</taxon>
        <taxon>Heliantheae alliance</taxon>
        <taxon>Heliantheae</taxon>
        <taxon>Helianthus</taxon>
    </lineage>
</organism>
<proteinExistence type="predicted"/>
<evidence type="ECO:0000313" key="1">
    <source>
        <dbReference type="EMBL" id="KAF5790537.1"/>
    </source>
</evidence>
<reference evidence="1" key="2">
    <citation type="submission" date="2020-06" db="EMBL/GenBank/DDBJ databases">
        <title>Helianthus annuus Genome sequencing and assembly Release 2.</title>
        <authorList>
            <person name="Gouzy J."/>
            <person name="Langlade N."/>
            <person name="Munos S."/>
        </authorList>
    </citation>
    <scope>NUCLEOTIDE SEQUENCE</scope>
    <source>
        <tissue evidence="1">Leaves</tissue>
    </source>
</reference>
<name>A0A9K3N830_HELAN</name>
<comment type="caution">
    <text evidence="1">The sequence shown here is derived from an EMBL/GenBank/DDBJ whole genome shotgun (WGS) entry which is preliminary data.</text>
</comment>
<dbReference type="AlphaFoldDB" id="A0A9K3N830"/>